<dbReference type="SUPFAM" id="SSF53187">
    <property type="entry name" value="Zn-dependent exopeptidases"/>
    <property type="match status" value="1"/>
</dbReference>
<dbReference type="PIRSF" id="PIRSF015244">
    <property type="entry name" value="UCP015244"/>
    <property type="match status" value="1"/>
</dbReference>
<dbReference type="InterPro" id="IPR032610">
    <property type="entry name" value="DUF2172"/>
</dbReference>
<sequence>MEASGETSADPVPPSDPKDAGDIGQTLHGWARDLFPIRRSITGNGVRRTLAYLKDRLPGLTLHEVPTGTPAFDWAVPDEWNVTEAYVEDESGRRVIDWADHTLHLMGYAEPVDAWMSRAELDAHLYSLPEHPDWIPYITSYYRRRWGFCLPHRQREALPEGRYHVVIRSTLEPGSLTYADLVLPGREPEEVLLSTYICHPSMANNELSGPVVTTALAQWLAALPDRRWTYRIVFLPETIGSIVYLSRHLETMRARTLAGFVVTCVGDERDYSLMPSRLGGTLADRVATHVLDHRVPRYTPYSFLTRGSDERQYCSPGVDLPVVSIMRSKYATYPEYHTSADDLSLVTPAGLAGAYGVLRDALGLLEHHGYYRMTSPCEPQLGKRGLYPTLSTKESGAMVRNMMNVIAYCDGRHDLLDLARVCGLYAGDVVPILETLQAADLCTWSKAPSDRGA</sequence>
<dbReference type="InterPro" id="IPR012353">
    <property type="entry name" value="UCP015244"/>
</dbReference>
<dbReference type="Pfam" id="PF09940">
    <property type="entry name" value="DUF2172"/>
    <property type="match status" value="1"/>
</dbReference>
<dbReference type="Gene3D" id="1.10.10.10">
    <property type="entry name" value="Winged helix-like DNA-binding domain superfamily/Winged helix DNA-binding domain"/>
    <property type="match status" value="1"/>
</dbReference>
<evidence type="ECO:0000313" key="5">
    <source>
        <dbReference type="EMBL" id="MQX38580.1"/>
    </source>
</evidence>
<dbReference type="InterPro" id="IPR032589">
    <property type="entry name" value="DUF4910"/>
</dbReference>
<dbReference type="Gene3D" id="3.40.630.10">
    <property type="entry name" value="Zn peptidases"/>
    <property type="match status" value="1"/>
</dbReference>
<feature type="domain" description="DUF2172" evidence="2">
    <location>
        <begin position="79"/>
        <end position="170"/>
    </location>
</feature>
<evidence type="ECO:0000259" key="4">
    <source>
        <dbReference type="Pfam" id="PF16254"/>
    </source>
</evidence>
<dbReference type="Proteomes" id="UP000434582">
    <property type="component" value="Unassembled WGS sequence"/>
</dbReference>
<evidence type="ECO:0000259" key="2">
    <source>
        <dbReference type="Pfam" id="PF09940"/>
    </source>
</evidence>
<reference evidence="5 6" key="1">
    <citation type="submission" date="2019-10" db="EMBL/GenBank/DDBJ databases">
        <title>Draft whole-genome sequence of the purple nonsulfur photosynthetic bacterium Roseospira navarrensis DSM 15114.</title>
        <authorList>
            <person name="Kyndt J.A."/>
            <person name="Meyer T.E."/>
        </authorList>
    </citation>
    <scope>NUCLEOTIDE SEQUENCE [LARGE SCALE GENOMIC DNA]</scope>
    <source>
        <strain evidence="5 6">DSM 15114</strain>
    </source>
</reference>
<evidence type="ECO:0000256" key="1">
    <source>
        <dbReference type="SAM" id="MobiDB-lite"/>
    </source>
</evidence>
<name>A0A7X1ZJU1_9PROT</name>
<feature type="region of interest" description="Disordered" evidence="1">
    <location>
        <begin position="1"/>
        <end position="23"/>
    </location>
</feature>
<protein>
    <submittedName>
        <fullName evidence="5">DUF4910 domain-containing protein</fullName>
    </submittedName>
</protein>
<keyword evidence="6" id="KW-1185">Reference proteome</keyword>
<organism evidence="5 6">
    <name type="scientific">Roseospira navarrensis</name>
    <dbReference type="NCBI Taxonomy" id="140058"/>
    <lineage>
        <taxon>Bacteria</taxon>
        <taxon>Pseudomonadati</taxon>
        <taxon>Pseudomonadota</taxon>
        <taxon>Alphaproteobacteria</taxon>
        <taxon>Rhodospirillales</taxon>
        <taxon>Rhodospirillaceae</taxon>
        <taxon>Roseospira</taxon>
    </lineage>
</organism>
<dbReference type="EMBL" id="WIVE01000138">
    <property type="protein sequence ID" value="MQX38580.1"/>
    <property type="molecule type" value="Genomic_DNA"/>
</dbReference>
<gene>
    <name evidence="5" type="ORF">GHC57_18900</name>
</gene>
<comment type="caution">
    <text evidence="5">The sequence shown here is derived from an EMBL/GenBank/DDBJ whole genome shotgun (WGS) entry which is preliminary data.</text>
</comment>
<feature type="domain" description="UCP01524 winged helix-turn-helix" evidence="3">
    <location>
        <begin position="371"/>
        <end position="441"/>
    </location>
</feature>
<dbReference type="RefSeq" id="WP_153347183.1">
    <property type="nucleotide sequence ID" value="NZ_WIVE01000138.1"/>
</dbReference>
<dbReference type="Pfam" id="PF16254">
    <property type="entry name" value="DUF4910"/>
    <property type="match status" value="1"/>
</dbReference>
<evidence type="ECO:0000259" key="3">
    <source>
        <dbReference type="Pfam" id="PF16221"/>
    </source>
</evidence>
<dbReference type="Gene3D" id="3.50.30.90">
    <property type="match status" value="1"/>
</dbReference>
<accession>A0A7X1ZJU1</accession>
<evidence type="ECO:0000313" key="6">
    <source>
        <dbReference type="Proteomes" id="UP000434582"/>
    </source>
</evidence>
<dbReference type="Pfam" id="PF16221">
    <property type="entry name" value="HTH_47"/>
    <property type="match status" value="1"/>
</dbReference>
<dbReference type="OrthoDB" id="9765654at2"/>
<dbReference type="InterPro" id="IPR036388">
    <property type="entry name" value="WH-like_DNA-bd_sf"/>
</dbReference>
<feature type="domain" description="DUF4910" evidence="4">
    <location>
        <begin position="28"/>
        <end position="367"/>
    </location>
</feature>
<dbReference type="InterPro" id="IPR032622">
    <property type="entry name" value="UCP01524_HTH"/>
</dbReference>
<dbReference type="AlphaFoldDB" id="A0A7X1ZJU1"/>
<proteinExistence type="predicted"/>